<evidence type="ECO:0000256" key="1">
    <source>
        <dbReference type="SAM" id="MobiDB-lite"/>
    </source>
</evidence>
<keyword evidence="3" id="KW-1185">Reference proteome</keyword>
<organism evidence="2 3">
    <name type="scientific">Oryza meyeriana var. granulata</name>
    <dbReference type="NCBI Taxonomy" id="110450"/>
    <lineage>
        <taxon>Eukaryota</taxon>
        <taxon>Viridiplantae</taxon>
        <taxon>Streptophyta</taxon>
        <taxon>Embryophyta</taxon>
        <taxon>Tracheophyta</taxon>
        <taxon>Spermatophyta</taxon>
        <taxon>Magnoliopsida</taxon>
        <taxon>Liliopsida</taxon>
        <taxon>Poales</taxon>
        <taxon>Poaceae</taxon>
        <taxon>BOP clade</taxon>
        <taxon>Oryzoideae</taxon>
        <taxon>Oryzeae</taxon>
        <taxon>Oryzinae</taxon>
        <taxon>Oryza</taxon>
        <taxon>Oryza meyeriana</taxon>
    </lineage>
</organism>
<comment type="caution">
    <text evidence="2">The sequence shown here is derived from an EMBL/GenBank/DDBJ whole genome shotgun (WGS) entry which is preliminary data.</text>
</comment>
<protein>
    <submittedName>
        <fullName evidence="2">Uncharacterized protein</fullName>
    </submittedName>
</protein>
<feature type="region of interest" description="Disordered" evidence="1">
    <location>
        <begin position="1"/>
        <end position="29"/>
    </location>
</feature>
<evidence type="ECO:0000313" key="3">
    <source>
        <dbReference type="Proteomes" id="UP000479710"/>
    </source>
</evidence>
<dbReference type="Proteomes" id="UP000479710">
    <property type="component" value="Unassembled WGS sequence"/>
</dbReference>
<dbReference type="AlphaFoldDB" id="A0A6G1FCR3"/>
<name>A0A6G1FCR3_9ORYZ</name>
<evidence type="ECO:0000313" key="2">
    <source>
        <dbReference type="EMBL" id="KAF0934726.1"/>
    </source>
</evidence>
<accession>A0A6G1FCR3</accession>
<reference evidence="2 3" key="1">
    <citation type="submission" date="2019-11" db="EMBL/GenBank/DDBJ databases">
        <title>Whole genome sequence of Oryza granulata.</title>
        <authorList>
            <person name="Li W."/>
        </authorList>
    </citation>
    <scope>NUCLEOTIDE SEQUENCE [LARGE SCALE GENOMIC DNA]</scope>
    <source>
        <strain evidence="3">cv. Menghai</strain>
        <tissue evidence="2">Leaf</tissue>
    </source>
</reference>
<gene>
    <name evidence="2" type="ORF">E2562_028322</name>
</gene>
<dbReference type="EMBL" id="SPHZ02000001">
    <property type="protein sequence ID" value="KAF0934726.1"/>
    <property type="molecule type" value="Genomic_DNA"/>
</dbReference>
<proteinExistence type="predicted"/>
<sequence>MTRRGGPVLGGTERHGLQVGRRRRGASSSGCRLVVTVSCVDGSRASTQRLAQEAALARLRQGGYLFQ</sequence>